<dbReference type="InterPro" id="IPR049080">
    <property type="entry name" value="MOV-10-like_beta-barrel"/>
</dbReference>
<dbReference type="GO" id="GO:0005694">
    <property type="term" value="C:chromosome"/>
    <property type="evidence" value="ECO:0007669"/>
    <property type="project" value="UniProtKB-ARBA"/>
</dbReference>
<evidence type="ECO:0000256" key="8">
    <source>
        <dbReference type="ARBA" id="ARBA00022840"/>
    </source>
</evidence>
<evidence type="ECO:0000256" key="4">
    <source>
        <dbReference type="ARBA" id="ARBA00022490"/>
    </source>
</evidence>
<evidence type="ECO:0000259" key="12">
    <source>
        <dbReference type="Pfam" id="PF13087"/>
    </source>
</evidence>
<feature type="domain" description="DNA2/NAM7 helicase-like C-terminal" evidence="12">
    <location>
        <begin position="651"/>
        <end position="866"/>
    </location>
</feature>
<dbReference type="Pfam" id="PF21633">
    <property type="entry name" value="MOV-10_Ig-like"/>
    <property type="match status" value="1"/>
</dbReference>
<dbReference type="EMBL" id="NEVH01002981">
    <property type="protein sequence ID" value="PNF41191.1"/>
    <property type="molecule type" value="Genomic_DNA"/>
</dbReference>
<dbReference type="AlphaFoldDB" id="A0A2J7RK32"/>
<evidence type="ECO:0000313" key="15">
    <source>
        <dbReference type="EMBL" id="PNF41192.1"/>
    </source>
</evidence>
<dbReference type="CDD" id="cd18038">
    <property type="entry name" value="DEXXQc_Helz-like"/>
    <property type="match status" value="1"/>
</dbReference>
<keyword evidence="9" id="KW-0943">RNA-mediated gene silencing</keyword>
<accession>A0A2J7RK32</accession>
<evidence type="ECO:0000313" key="16">
    <source>
        <dbReference type="Proteomes" id="UP000235965"/>
    </source>
</evidence>
<evidence type="ECO:0000259" key="13">
    <source>
        <dbReference type="Pfam" id="PF21633"/>
    </source>
</evidence>
<dbReference type="InterPro" id="IPR049077">
    <property type="entry name" value="MOV-10_Ig-like"/>
</dbReference>
<evidence type="ECO:0000256" key="2">
    <source>
        <dbReference type="ARBA" id="ARBA00005601"/>
    </source>
</evidence>
<dbReference type="CDD" id="cd18808">
    <property type="entry name" value="SF1_C_Upf1"/>
    <property type="match status" value="1"/>
</dbReference>
<dbReference type="InterPro" id="IPR026122">
    <property type="entry name" value="MOV-10/SDE3_DEXXQ/H-box"/>
</dbReference>
<dbReference type="InParanoid" id="A0A2J7RK32"/>
<gene>
    <name evidence="15" type="ORF">B7P43_G01458</name>
</gene>
<dbReference type="InterPro" id="IPR041677">
    <property type="entry name" value="DNA2/NAM7_AAA_11"/>
</dbReference>
<comment type="caution">
    <text evidence="15">The sequence shown here is derived from an EMBL/GenBank/DDBJ whole genome shotgun (WGS) entry which is preliminary data.</text>
</comment>
<evidence type="ECO:0000256" key="10">
    <source>
        <dbReference type="ARBA" id="ARBA00047984"/>
    </source>
</evidence>
<dbReference type="GO" id="GO:0005524">
    <property type="term" value="F:ATP binding"/>
    <property type="evidence" value="ECO:0007669"/>
    <property type="project" value="UniProtKB-KW"/>
</dbReference>
<keyword evidence="16" id="KW-1185">Reference proteome</keyword>
<dbReference type="PANTHER" id="PTHR45418:SF1">
    <property type="entry name" value="CANCER_TESTIS ANTIGEN 55"/>
    <property type="match status" value="1"/>
</dbReference>
<feature type="domain" description="Helicase MOV-10-like beta-barrel" evidence="14">
    <location>
        <begin position="308"/>
        <end position="396"/>
    </location>
</feature>
<dbReference type="InterPro" id="IPR027417">
    <property type="entry name" value="P-loop_NTPase"/>
</dbReference>
<dbReference type="SUPFAM" id="SSF52540">
    <property type="entry name" value="P-loop containing nucleoside triphosphate hydrolases"/>
    <property type="match status" value="1"/>
</dbReference>
<dbReference type="Proteomes" id="UP000235965">
    <property type="component" value="Unassembled WGS sequence"/>
</dbReference>
<dbReference type="FunFam" id="3.40.50.300:FF:000326">
    <property type="entry name" value="P-loop containing nucleoside triphosphate hydrolase"/>
    <property type="match status" value="1"/>
</dbReference>
<evidence type="ECO:0000256" key="1">
    <source>
        <dbReference type="ARBA" id="ARBA00004496"/>
    </source>
</evidence>
<dbReference type="GO" id="GO:0032574">
    <property type="term" value="F:5'-3' RNA helicase activity"/>
    <property type="evidence" value="ECO:0007669"/>
    <property type="project" value="InterPro"/>
</dbReference>
<keyword evidence="8" id="KW-0067">ATP-binding</keyword>
<keyword evidence="7" id="KW-0347">Helicase</keyword>
<dbReference type="GO" id="GO:0016787">
    <property type="term" value="F:hydrolase activity"/>
    <property type="evidence" value="ECO:0007669"/>
    <property type="project" value="UniProtKB-KW"/>
</dbReference>
<evidence type="ECO:0000256" key="7">
    <source>
        <dbReference type="ARBA" id="ARBA00022806"/>
    </source>
</evidence>
<dbReference type="PANTHER" id="PTHR45418">
    <property type="entry name" value="CANCER/TESTIS ANTIGEN 55"/>
    <property type="match status" value="1"/>
</dbReference>
<dbReference type="Gene3D" id="3.40.50.300">
    <property type="entry name" value="P-loop containing nucleotide triphosphate hydrolases"/>
    <property type="match status" value="2"/>
</dbReference>
<dbReference type="GO" id="GO:0003723">
    <property type="term" value="F:RNA binding"/>
    <property type="evidence" value="ECO:0007669"/>
    <property type="project" value="InterPro"/>
</dbReference>
<evidence type="ECO:0000256" key="5">
    <source>
        <dbReference type="ARBA" id="ARBA00022741"/>
    </source>
</evidence>
<dbReference type="InterPro" id="IPR041679">
    <property type="entry name" value="DNA2/NAM7-like_C"/>
</dbReference>
<dbReference type="OrthoDB" id="6513042at2759"/>
<keyword evidence="6" id="KW-0378">Hydrolase</keyword>
<dbReference type="STRING" id="105785.A0A2J7RK32"/>
<keyword evidence="5" id="KW-0547">Nucleotide-binding</keyword>
<dbReference type="EMBL" id="NEVH01002981">
    <property type="protein sequence ID" value="PNF41192.1"/>
    <property type="molecule type" value="Genomic_DNA"/>
</dbReference>
<feature type="domain" description="DNA2/NAM7 helicase helicase" evidence="11">
    <location>
        <begin position="447"/>
        <end position="531"/>
    </location>
</feature>
<reference evidence="15 16" key="1">
    <citation type="submission" date="2017-12" db="EMBL/GenBank/DDBJ databases">
        <title>Hemimetabolous genomes reveal molecular basis of termite eusociality.</title>
        <authorList>
            <person name="Harrison M.C."/>
            <person name="Jongepier E."/>
            <person name="Robertson H.M."/>
            <person name="Arning N."/>
            <person name="Bitard-Feildel T."/>
            <person name="Chao H."/>
            <person name="Childers C.P."/>
            <person name="Dinh H."/>
            <person name="Doddapaneni H."/>
            <person name="Dugan S."/>
            <person name="Gowin J."/>
            <person name="Greiner C."/>
            <person name="Han Y."/>
            <person name="Hu H."/>
            <person name="Hughes D.S.T."/>
            <person name="Huylmans A.-K."/>
            <person name="Kemena C."/>
            <person name="Kremer L.P.M."/>
            <person name="Lee S.L."/>
            <person name="Lopez-Ezquerra A."/>
            <person name="Mallet L."/>
            <person name="Monroy-Kuhn J.M."/>
            <person name="Moser A."/>
            <person name="Murali S.C."/>
            <person name="Muzny D.M."/>
            <person name="Otani S."/>
            <person name="Piulachs M.-D."/>
            <person name="Poelchau M."/>
            <person name="Qu J."/>
            <person name="Schaub F."/>
            <person name="Wada-Katsumata A."/>
            <person name="Worley K.C."/>
            <person name="Xie Q."/>
            <person name="Ylla G."/>
            <person name="Poulsen M."/>
            <person name="Gibbs R.A."/>
            <person name="Schal C."/>
            <person name="Richards S."/>
            <person name="Belles X."/>
            <person name="Korb J."/>
            <person name="Bornberg-Bauer E."/>
        </authorList>
    </citation>
    <scope>NUCLEOTIDE SEQUENCE [LARGE SCALE GENOMIC DNA]</scope>
    <source>
        <tissue evidence="15">Whole body</tissue>
    </source>
</reference>
<evidence type="ECO:0000256" key="3">
    <source>
        <dbReference type="ARBA" id="ARBA00012552"/>
    </source>
</evidence>
<dbReference type="Pfam" id="PF13086">
    <property type="entry name" value="AAA_11"/>
    <property type="match status" value="2"/>
</dbReference>
<feature type="domain" description="Helicase MOV-10 Ig-like" evidence="13">
    <location>
        <begin position="61"/>
        <end position="191"/>
    </location>
</feature>
<organism evidence="15 16">
    <name type="scientific">Cryptotermes secundus</name>
    <dbReference type="NCBI Taxonomy" id="105785"/>
    <lineage>
        <taxon>Eukaryota</taxon>
        <taxon>Metazoa</taxon>
        <taxon>Ecdysozoa</taxon>
        <taxon>Arthropoda</taxon>
        <taxon>Hexapoda</taxon>
        <taxon>Insecta</taxon>
        <taxon>Pterygota</taxon>
        <taxon>Neoptera</taxon>
        <taxon>Polyneoptera</taxon>
        <taxon>Dictyoptera</taxon>
        <taxon>Blattodea</taxon>
        <taxon>Blattoidea</taxon>
        <taxon>Termitoidae</taxon>
        <taxon>Kalotermitidae</taxon>
        <taxon>Cryptotermitinae</taxon>
        <taxon>Cryptotermes</taxon>
    </lineage>
</organism>
<dbReference type="GO" id="GO:0031047">
    <property type="term" value="P:regulatory ncRNA-mediated gene silencing"/>
    <property type="evidence" value="ECO:0007669"/>
    <property type="project" value="UniProtKB-KW"/>
</dbReference>
<sequence length="914" mass="104712">MAHGRQQRRNKSRGAVGVTYCFLCGFEAEDNDAFRGHLEELRHKYNFKLAEFKNKRKHKAKNRHGVEINVCCKGKKIDSTSDGTVKYIIDPETSNVVYEFEVKFTGGRRIRHVSLVRAMLLHPYKAFKINDKFNISAGAEVELRLQPGASYVVKVTFSNCGIGTYGVPVCFTLVYATDSARKEFDIIRVMVVNVIGPDHRVGDVESQKDSPFTCEPWFDMDITVSGTMPDGRKINRLLEYAIPQELQILFEHGLLPWDGIDLHMTDKLLSVLTMYDNDSVPDKDNYADYFHTLLYLDEHMAKQMMEKYNMENVPLEIISETRLQLQVPGLAEQRPSLLKGDIIYVRVSLGKGKWEHIEYEGVVADVRESCIWIGGFDSELMERLEKKPDLRFDVHFSFNRFSLFVMHRAIDMLVKEDKFHVVFPPDLSFPPLRIQGNIEFINPLIRTNPEQREAVTNILLGTSRPSPYIIFGPPGTGKTVTVVEAILQVKKKLKQSCILVCAPSNSACDWLAQKLIPHCTTKELLRLHSSSRDWSAIPEELHPYSNLSKCTFYFPDETQLASYRIVVCTLISSGRLLKKRDGSFDPTVHFTHIFIDECGQAMEPETLVPLVGILGTAMKYQPGGQVILAGDPLQLGPVCHSNIAEKLCLGISLMERLMNKWKHYSKESEERSYNSKFITKLRRNFRSHALILEVPNKLFYDGELIPACGIDVTNDTVKNLKNDLRFDRAVVFHGVIGHEKREGRAPSYFNLYELETVVRYVQDLLKGGPSREPVQQEDIGILAPYIRQVYKLKAKLKHKAWENIEVGTTETFQGREKRVIIVSTVRSQRNLLELDSKLKLGFVANAKRFNVAITRARSLLIIVGNPHILEADERWRHLINFCCKLNSYRGCRYSPREDEWVQQIVERFEKLNKD</sequence>
<comment type="similarity">
    <text evidence="2">Belongs to the DNA2/NAM7 helicase family. SDE3 subfamily.</text>
</comment>
<dbReference type="GO" id="GO:0005737">
    <property type="term" value="C:cytoplasm"/>
    <property type="evidence" value="ECO:0007669"/>
    <property type="project" value="UniProtKB-SubCell"/>
</dbReference>
<protein>
    <recommendedName>
        <fullName evidence="3">RNA helicase</fullName>
        <ecNumber evidence="3">3.6.4.13</ecNumber>
    </recommendedName>
</protein>
<keyword evidence="4" id="KW-0963">Cytoplasm</keyword>
<dbReference type="Pfam" id="PF21634">
    <property type="entry name" value="MOV-10_beta-barrel"/>
    <property type="match status" value="1"/>
</dbReference>
<evidence type="ECO:0000259" key="14">
    <source>
        <dbReference type="Pfam" id="PF21634"/>
    </source>
</evidence>
<dbReference type="EC" id="3.6.4.13" evidence="3"/>
<feature type="domain" description="DNA2/NAM7 helicase helicase" evidence="11">
    <location>
        <begin position="559"/>
        <end position="641"/>
    </location>
</feature>
<evidence type="ECO:0000256" key="6">
    <source>
        <dbReference type="ARBA" id="ARBA00022801"/>
    </source>
</evidence>
<proteinExistence type="inferred from homology"/>
<evidence type="ECO:0000259" key="11">
    <source>
        <dbReference type="Pfam" id="PF13086"/>
    </source>
</evidence>
<evidence type="ECO:0000256" key="9">
    <source>
        <dbReference type="ARBA" id="ARBA00023158"/>
    </source>
</evidence>
<dbReference type="Pfam" id="PF13087">
    <property type="entry name" value="AAA_12"/>
    <property type="match status" value="1"/>
</dbReference>
<name>A0A2J7RK32_9NEOP</name>
<comment type="subcellular location">
    <subcellularLocation>
        <location evidence="1">Cytoplasm</location>
    </subcellularLocation>
</comment>
<comment type="catalytic activity">
    <reaction evidence="10">
        <text>ATP + H2O = ADP + phosphate + H(+)</text>
        <dbReference type="Rhea" id="RHEA:13065"/>
        <dbReference type="ChEBI" id="CHEBI:15377"/>
        <dbReference type="ChEBI" id="CHEBI:15378"/>
        <dbReference type="ChEBI" id="CHEBI:30616"/>
        <dbReference type="ChEBI" id="CHEBI:43474"/>
        <dbReference type="ChEBI" id="CHEBI:456216"/>
        <dbReference type="EC" id="3.6.4.13"/>
    </reaction>
</comment>
<dbReference type="InterPro" id="IPR047187">
    <property type="entry name" value="SF1_C_Upf1"/>
</dbReference>